<protein>
    <submittedName>
        <fullName evidence="2">Uncharacterized protein</fullName>
    </submittedName>
</protein>
<organism evidence="2 3">
    <name type="scientific">Punctularia strigosozonata (strain HHB-11173)</name>
    <name type="common">White-rot fungus</name>
    <dbReference type="NCBI Taxonomy" id="741275"/>
    <lineage>
        <taxon>Eukaryota</taxon>
        <taxon>Fungi</taxon>
        <taxon>Dikarya</taxon>
        <taxon>Basidiomycota</taxon>
        <taxon>Agaricomycotina</taxon>
        <taxon>Agaricomycetes</taxon>
        <taxon>Corticiales</taxon>
        <taxon>Punctulariaceae</taxon>
        <taxon>Punctularia</taxon>
    </lineage>
</organism>
<sequence>MYAAPMASLPCGRVCTDWRFIDNMAINGKPRCVGADRWSLRTGSKMGGKKWAEKILQVCDPRYPRSPHEAIRMNAARTGVRSTTPAARIN</sequence>
<dbReference type="GeneID" id="18877623"/>
<evidence type="ECO:0000256" key="1">
    <source>
        <dbReference type="SAM" id="MobiDB-lite"/>
    </source>
</evidence>
<feature type="compositionally biased region" description="Polar residues" evidence="1">
    <location>
        <begin position="80"/>
        <end position="90"/>
    </location>
</feature>
<dbReference type="Proteomes" id="UP000054196">
    <property type="component" value="Unassembled WGS sequence"/>
</dbReference>
<dbReference type="EMBL" id="JH687558">
    <property type="protein sequence ID" value="EIN03807.1"/>
    <property type="molecule type" value="Genomic_DNA"/>
</dbReference>
<gene>
    <name evidence="2" type="ORF">PUNSTDRAFT_123099</name>
</gene>
<dbReference type="RefSeq" id="XP_007388865.1">
    <property type="nucleotide sequence ID" value="XM_007388803.1"/>
</dbReference>
<accession>R7S203</accession>
<dbReference type="AlphaFoldDB" id="R7S203"/>
<reference evidence="3" key="1">
    <citation type="journal article" date="2012" name="Science">
        <title>The Paleozoic origin of enzymatic lignin decomposition reconstructed from 31 fungal genomes.</title>
        <authorList>
            <person name="Floudas D."/>
            <person name="Binder M."/>
            <person name="Riley R."/>
            <person name="Barry K."/>
            <person name="Blanchette R.A."/>
            <person name="Henrissat B."/>
            <person name="Martinez A.T."/>
            <person name="Otillar R."/>
            <person name="Spatafora J.W."/>
            <person name="Yadav J.S."/>
            <person name="Aerts A."/>
            <person name="Benoit I."/>
            <person name="Boyd A."/>
            <person name="Carlson A."/>
            <person name="Copeland A."/>
            <person name="Coutinho P.M."/>
            <person name="de Vries R.P."/>
            <person name="Ferreira P."/>
            <person name="Findley K."/>
            <person name="Foster B."/>
            <person name="Gaskell J."/>
            <person name="Glotzer D."/>
            <person name="Gorecki P."/>
            <person name="Heitman J."/>
            <person name="Hesse C."/>
            <person name="Hori C."/>
            <person name="Igarashi K."/>
            <person name="Jurgens J.A."/>
            <person name="Kallen N."/>
            <person name="Kersten P."/>
            <person name="Kohler A."/>
            <person name="Kuees U."/>
            <person name="Kumar T.K.A."/>
            <person name="Kuo A."/>
            <person name="LaButti K."/>
            <person name="Larrondo L.F."/>
            <person name="Lindquist E."/>
            <person name="Ling A."/>
            <person name="Lombard V."/>
            <person name="Lucas S."/>
            <person name="Lundell T."/>
            <person name="Martin R."/>
            <person name="McLaughlin D.J."/>
            <person name="Morgenstern I."/>
            <person name="Morin E."/>
            <person name="Murat C."/>
            <person name="Nagy L.G."/>
            <person name="Nolan M."/>
            <person name="Ohm R.A."/>
            <person name="Patyshakuliyeva A."/>
            <person name="Rokas A."/>
            <person name="Ruiz-Duenas F.J."/>
            <person name="Sabat G."/>
            <person name="Salamov A."/>
            <person name="Samejima M."/>
            <person name="Schmutz J."/>
            <person name="Slot J.C."/>
            <person name="St John F."/>
            <person name="Stenlid J."/>
            <person name="Sun H."/>
            <person name="Sun S."/>
            <person name="Syed K."/>
            <person name="Tsang A."/>
            <person name="Wiebenga A."/>
            <person name="Young D."/>
            <person name="Pisabarro A."/>
            <person name="Eastwood D.C."/>
            <person name="Martin F."/>
            <person name="Cullen D."/>
            <person name="Grigoriev I.V."/>
            <person name="Hibbett D.S."/>
        </authorList>
    </citation>
    <scope>NUCLEOTIDE SEQUENCE [LARGE SCALE GENOMIC DNA]</scope>
    <source>
        <strain evidence="3">HHB-11173 SS5</strain>
    </source>
</reference>
<dbReference type="HOGENOM" id="CLU_2441959_0_0_1"/>
<evidence type="ECO:0000313" key="3">
    <source>
        <dbReference type="Proteomes" id="UP000054196"/>
    </source>
</evidence>
<evidence type="ECO:0000313" key="2">
    <source>
        <dbReference type="EMBL" id="EIN03807.1"/>
    </source>
</evidence>
<proteinExistence type="predicted"/>
<feature type="region of interest" description="Disordered" evidence="1">
    <location>
        <begin position="70"/>
        <end position="90"/>
    </location>
</feature>
<name>R7S203_PUNST</name>
<keyword evidence="3" id="KW-1185">Reference proteome</keyword>
<dbReference type="KEGG" id="psq:PUNSTDRAFT_123099"/>